<name>A0A0N0UGQ1_9BACL</name>
<reference evidence="2 3" key="1">
    <citation type="submission" date="2015-08" db="EMBL/GenBank/DDBJ databases">
        <title>Draft genome sequence of cellulolytic and xylanolytic Paenibacillus sp. A59, isolated from a decaying forest soil from Patagonia, Argentina.</title>
        <authorList>
            <person name="Ghio S."/>
            <person name="Caceres A.M."/>
            <person name="Talia P."/>
            <person name="Grasso D."/>
            <person name="Campos E."/>
        </authorList>
    </citation>
    <scope>NUCLEOTIDE SEQUENCE [LARGE SCALE GENOMIC DNA]</scope>
    <source>
        <strain evidence="2 3">A59</strain>
    </source>
</reference>
<dbReference type="Pfam" id="PF00395">
    <property type="entry name" value="SLH"/>
    <property type="match status" value="1"/>
</dbReference>
<dbReference type="RefSeq" id="WP_053783558.1">
    <property type="nucleotide sequence ID" value="NZ_LITU01000081.1"/>
</dbReference>
<proteinExistence type="predicted"/>
<organism evidence="2 3">
    <name type="scientific">Paenibacillus xylanivorans</name>
    <dbReference type="NCBI Taxonomy" id="1705561"/>
    <lineage>
        <taxon>Bacteria</taxon>
        <taxon>Bacillati</taxon>
        <taxon>Bacillota</taxon>
        <taxon>Bacilli</taxon>
        <taxon>Bacillales</taxon>
        <taxon>Paenibacillaceae</taxon>
        <taxon>Paenibacillus</taxon>
    </lineage>
</organism>
<dbReference type="Proteomes" id="UP000037688">
    <property type="component" value="Unassembled WGS sequence"/>
</dbReference>
<evidence type="ECO:0000313" key="2">
    <source>
        <dbReference type="EMBL" id="KOY13211.1"/>
    </source>
</evidence>
<feature type="domain" description="SLH" evidence="1">
    <location>
        <begin position="14"/>
        <end position="66"/>
    </location>
</feature>
<protein>
    <recommendedName>
        <fullName evidence="1">SLH domain-containing protein</fullName>
    </recommendedName>
</protein>
<sequence length="66" mass="7049">MLMNALKPQSEGVVLSFTDEAKIDAWARTAVAQAVQAGIIAGYQDGAFHPNDQITRSEMAVMLAKA</sequence>
<evidence type="ECO:0000259" key="1">
    <source>
        <dbReference type="PROSITE" id="PS51272"/>
    </source>
</evidence>
<accession>A0A0N0UGQ1</accession>
<comment type="caution">
    <text evidence="2">The sequence shown here is derived from an EMBL/GenBank/DDBJ whole genome shotgun (WGS) entry which is preliminary data.</text>
</comment>
<dbReference type="PATRIC" id="fig|1705561.3.peg.5463"/>
<dbReference type="InterPro" id="IPR001119">
    <property type="entry name" value="SLH_dom"/>
</dbReference>
<dbReference type="EMBL" id="LITU01000081">
    <property type="protein sequence ID" value="KOY13211.1"/>
    <property type="molecule type" value="Genomic_DNA"/>
</dbReference>
<gene>
    <name evidence="2" type="ORF">AMS66_26020</name>
</gene>
<keyword evidence="3" id="KW-1185">Reference proteome</keyword>
<dbReference type="PROSITE" id="PS51272">
    <property type="entry name" value="SLH"/>
    <property type="match status" value="1"/>
</dbReference>
<evidence type="ECO:0000313" key="3">
    <source>
        <dbReference type="Proteomes" id="UP000037688"/>
    </source>
</evidence>
<dbReference type="AlphaFoldDB" id="A0A0N0UGQ1"/>